<accession>A0A0G0H9C2</accession>
<evidence type="ECO:0000313" key="2">
    <source>
        <dbReference type="EMBL" id="KKQ35115.1"/>
    </source>
</evidence>
<dbReference type="AlphaFoldDB" id="A0A0G0H9C2"/>
<feature type="transmembrane region" description="Helical" evidence="1">
    <location>
        <begin position="12"/>
        <end position="31"/>
    </location>
</feature>
<dbReference type="EMBL" id="LBTF01000025">
    <property type="protein sequence ID" value="KKQ35115.1"/>
    <property type="molecule type" value="Genomic_DNA"/>
</dbReference>
<gene>
    <name evidence="2" type="ORF">US50_C0025G0009</name>
</gene>
<name>A0A0G0H9C2_9BACT</name>
<keyword evidence="1" id="KW-1133">Transmembrane helix</keyword>
<evidence type="ECO:0000256" key="1">
    <source>
        <dbReference type="SAM" id="Phobius"/>
    </source>
</evidence>
<organism evidence="2 3">
    <name type="scientific">Candidatus Nomurabacteria bacterium GW2011_GWB1_37_5</name>
    <dbReference type="NCBI Taxonomy" id="1618742"/>
    <lineage>
        <taxon>Bacteria</taxon>
        <taxon>Candidatus Nomuraibacteriota</taxon>
    </lineage>
</organism>
<dbReference type="Proteomes" id="UP000033876">
    <property type="component" value="Unassembled WGS sequence"/>
</dbReference>
<feature type="transmembrane region" description="Helical" evidence="1">
    <location>
        <begin position="43"/>
        <end position="63"/>
    </location>
</feature>
<proteinExistence type="predicted"/>
<keyword evidence="1" id="KW-0812">Transmembrane</keyword>
<protein>
    <submittedName>
        <fullName evidence="2">Uncharacterized protein</fullName>
    </submittedName>
</protein>
<keyword evidence="1" id="KW-0472">Membrane</keyword>
<evidence type="ECO:0000313" key="3">
    <source>
        <dbReference type="Proteomes" id="UP000033876"/>
    </source>
</evidence>
<comment type="caution">
    <text evidence="2">The sequence shown here is derived from an EMBL/GenBank/DDBJ whole genome shotgun (WGS) entry which is preliminary data.</text>
</comment>
<feature type="transmembrane region" description="Helical" evidence="1">
    <location>
        <begin position="106"/>
        <end position="129"/>
    </location>
</feature>
<reference evidence="2 3" key="1">
    <citation type="journal article" date="2015" name="Nature">
        <title>rRNA introns, odd ribosomes, and small enigmatic genomes across a large radiation of phyla.</title>
        <authorList>
            <person name="Brown C.T."/>
            <person name="Hug L.A."/>
            <person name="Thomas B.C."/>
            <person name="Sharon I."/>
            <person name="Castelle C.J."/>
            <person name="Singh A."/>
            <person name="Wilkins M.J."/>
            <person name="Williams K.H."/>
            <person name="Banfield J.F."/>
        </authorList>
    </citation>
    <scope>NUCLEOTIDE SEQUENCE [LARGE SCALE GENOMIC DNA]</scope>
</reference>
<dbReference type="PATRIC" id="fig|1618742.3.peg.483"/>
<sequence length="135" mass="14656">MKQSKFADNSVLVIAGLLCLAIIGFLAYTIFASKDHGCSMGIFVINIVSILIIMPGYNFYLGLKKKNELLLTRGEMISILVAMILPVITISSYIKSTGFLDGHYLIIIAIAIIGSSVHSGMPFVLGGLIKENFKK</sequence>
<feature type="transmembrane region" description="Helical" evidence="1">
    <location>
        <begin position="75"/>
        <end position="94"/>
    </location>
</feature>